<dbReference type="GO" id="GO:0009113">
    <property type="term" value="P:purine nucleobase biosynthetic process"/>
    <property type="evidence" value="ECO:0007669"/>
    <property type="project" value="InterPro"/>
</dbReference>
<evidence type="ECO:0000259" key="13">
    <source>
        <dbReference type="PROSITE" id="PS50975"/>
    </source>
</evidence>
<evidence type="ECO:0000256" key="5">
    <source>
        <dbReference type="ARBA" id="ARBA00022598"/>
    </source>
</evidence>
<dbReference type="SMART" id="SM01209">
    <property type="entry name" value="GARS_A"/>
    <property type="match status" value="1"/>
</dbReference>
<dbReference type="Proteomes" id="UP000546917">
    <property type="component" value="Unassembled WGS sequence"/>
</dbReference>
<comment type="pathway">
    <text evidence="3">Purine metabolism; IMP biosynthesis via de novo pathway; N(1)-(5-phospho-D-ribosyl)glycinamide from 5-phospho-alpha-D-ribose 1-diphosphate: step 2/2.</text>
</comment>
<keyword evidence="7" id="KW-0658">Purine biosynthesis</keyword>
<evidence type="ECO:0000256" key="3">
    <source>
        <dbReference type="ARBA" id="ARBA00005174"/>
    </source>
</evidence>
<name>A0A7K4FLX1_9ARCH</name>
<dbReference type="GO" id="GO:0004637">
    <property type="term" value="F:phosphoribosylamine-glycine ligase activity"/>
    <property type="evidence" value="ECO:0007669"/>
    <property type="project" value="UniProtKB-EC"/>
</dbReference>
<dbReference type="InterPro" id="IPR011054">
    <property type="entry name" value="Rudment_hybrid_motif"/>
</dbReference>
<dbReference type="Pfam" id="PF01071">
    <property type="entry name" value="GARS_A"/>
    <property type="match status" value="1"/>
</dbReference>
<dbReference type="Pfam" id="PF02843">
    <property type="entry name" value="GARS_C"/>
    <property type="match status" value="1"/>
</dbReference>
<keyword evidence="5 14" id="KW-0436">Ligase</keyword>
<dbReference type="EC" id="6.3.4.13" evidence="4"/>
<dbReference type="RefSeq" id="WP_171481508.1">
    <property type="nucleotide sequence ID" value="NZ_JABGBP010000145.1"/>
</dbReference>
<keyword evidence="8 12" id="KW-0067">ATP-binding</keyword>
<dbReference type="SMART" id="SM01210">
    <property type="entry name" value="GARS_C"/>
    <property type="match status" value="1"/>
</dbReference>
<evidence type="ECO:0000256" key="8">
    <source>
        <dbReference type="ARBA" id="ARBA00022840"/>
    </source>
</evidence>
<dbReference type="InterPro" id="IPR020561">
    <property type="entry name" value="PRibGlycinamid_synth_ATP-grasp"/>
</dbReference>
<comment type="cofactor">
    <cofactor evidence="2">
        <name>Mg(2+)</name>
        <dbReference type="ChEBI" id="CHEBI:18420"/>
    </cofactor>
</comment>
<dbReference type="NCBIfam" id="TIGR00877">
    <property type="entry name" value="purD"/>
    <property type="match status" value="1"/>
</dbReference>
<comment type="cofactor">
    <cofactor evidence="1">
        <name>Mn(2+)</name>
        <dbReference type="ChEBI" id="CHEBI:29035"/>
    </cofactor>
</comment>
<dbReference type="Pfam" id="PF02844">
    <property type="entry name" value="GARS_N"/>
    <property type="match status" value="1"/>
</dbReference>
<evidence type="ECO:0000256" key="11">
    <source>
        <dbReference type="ARBA" id="ARBA00042864"/>
    </source>
</evidence>
<dbReference type="GO" id="GO:0046872">
    <property type="term" value="F:metal ion binding"/>
    <property type="evidence" value="ECO:0007669"/>
    <property type="project" value="InterPro"/>
</dbReference>
<gene>
    <name evidence="14" type="primary">purD</name>
    <name evidence="14" type="ORF">HLB00_04235</name>
</gene>
<feature type="domain" description="ATP-grasp" evidence="13">
    <location>
        <begin position="106"/>
        <end position="314"/>
    </location>
</feature>
<protein>
    <recommendedName>
        <fullName evidence="4">phosphoribosylamine--glycine ligase</fullName>
        <ecNumber evidence="4">6.3.4.13</ecNumber>
    </recommendedName>
    <alternativeName>
        <fullName evidence="10">Glycinamide ribonucleotide synthetase</fullName>
    </alternativeName>
    <alternativeName>
        <fullName evidence="11">Phosphoribosylglycinamide synthetase</fullName>
    </alternativeName>
</protein>
<dbReference type="UniPathway" id="UPA00074">
    <property type="reaction ID" value="UER00125"/>
</dbReference>
<comment type="similarity">
    <text evidence="9">Belongs to the GARS family.</text>
</comment>
<dbReference type="SUPFAM" id="SSF51246">
    <property type="entry name" value="Rudiment single hybrid motif"/>
    <property type="match status" value="1"/>
</dbReference>
<dbReference type="InterPro" id="IPR000115">
    <property type="entry name" value="PRibGlycinamide_synth"/>
</dbReference>
<dbReference type="InterPro" id="IPR016185">
    <property type="entry name" value="PreATP-grasp_dom_sf"/>
</dbReference>
<dbReference type="PROSITE" id="PS50975">
    <property type="entry name" value="ATP_GRASP"/>
    <property type="match status" value="1"/>
</dbReference>
<dbReference type="GO" id="GO:0005524">
    <property type="term" value="F:ATP binding"/>
    <property type="evidence" value="ECO:0007669"/>
    <property type="project" value="UniProtKB-UniRule"/>
</dbReference>
<comment type="caution">
    <text evidence="14">The sequence shown here is derived from an EMBL/GenBank/DDBJ whole genome shotgun (WGS) entry which is preliminary data.</text>
</comment>
<evidence type="ECO:0000256" key="9">
    <source>
        <dbReference type="ARBA" id="ARBA00038345"/>
    </source>
</evidence>
<evidence type="ECO:0000256" key="4">
    <source>
        <dbReference type="ARBA" id="ARBA00013255"/>
    </source>
</evidence>
<dbReference type="PANTHER" id="PTHR43472:SF1">
    <property type="entry name" value="PHOSPHORIBOSYLAMINE--GLYCINE LIGASE, CHLOROPLASTIC"/>
    <property type="match status" value="1"/>
</dbReference>
<dbReference type="GO" id="GO:0006189">
    <property type="term" value="P:'de novo' IMP biosynthetic process"/>
    <property type="evidence" value="ECO:0007669"/>
    <property type="project" value="UniProtKB-UniPathway"/>
</dbReference>
<evidence type="ECO:0000256" key="1">
    <source>
        <dbReference type="ARBA" id="ARBA00001936"/>
    </source>
</evidence>
<accession>A0A7K4FLX1</accession>
<dbReference type="PANTHER" id="PTHR43472">
    <property type="entry name" value="PHOSPHORIBOSYLAMINE--GLYCINE LIGASE"/>
    <property type="match status" value="1"/>
</dbReference>
<dbReference type="EMBL" id="JABGBP010000145">
    <property type="protein sequence ID" value="NOL60042.1"/>
    <property type="molecule type" value="Genomic_DNA"/>
</dbReference>
<evidence type="ECO:0000313" key="14">
    <source>
        <dbReference type="EMBL" id="NOL60042.1"/>
    </source>
</evidence>
<dbReference type="Gene3D" id="3.90.600.10">
    <property type="entry name" value="Phosphoribosylglycinamide synthetase, C-terminal domain"/>
    <property type="match status" value="1"/>
</dbReference>
<evidence type="ECO:0000313" key="15">
    <source>
        <dbReference type="Proteomes" id="UP000546917"/>
    </source>
</evidence>
<evidence type="ECO:0000256" key="12">
    <source>
        <dbReference type="PROSITE-ProRule" id="PRU00409"/>
    </source>
</evidence>
<dbReference type="InterPro" id="IPR020562">
    <property type="entry name" value="PRibGlycinamide_synth_N"/>
</dbReference>
<evidence type="ECO:0000256" key="6">
    <source>
        <dbReference type="ARBA" id="ARBA00022741"/>
    </source>
</evidence>
<organism evidence="14 15">
    <name type="scientific">Ferroplasma acidiphilum</name>
    <dbReference type="NCBI Taxonomy" id="74969"/>
    <lineage>
        <taxon>Archaea</taxon>
        <taxon>Methanobacteriati</taxon>
        <taxon>Thermoplasmatota</taxon>
        <taxon>Thermoplasmata</taxon>
        <taxon>Thermoplasmatales</taxon>
        <taxon>Ferroplasmaceae</taxon>
        <taxon>Ferroplasma</taxon>
    </lineage>
</organism>
<evidence type="ECO:0000256" key="2">
    <source>
        <dbReference type="ARBA" id="ARBA00001946"/>
    </source>
</evidence>
<dbReference type="InterPro" id="IPR011761">
    <property type="entry name" value="ATP-grasp"/>
</dbReference>
<dbReference type="SUPFAM" id="SSF56059">
    <property type="entry name" value="Glutathione synthetase ATP-binding domain-like"/>
    <property type="match status" value="1"/>
</dbReference>
<proteinExistence type="inferred from homology"/>
<dbReference type="InterPro" id="IPR020560">
    <property type="entry name" value="PRibGlycinamide_synth_C-dom"/>
</dbReference>
<dbReference type="Gene3D" id="3.30.470.20">
    <property type="entry name" value="ATP-grasp fold, B domain"/>
    <property type="match status" value="1"/>
</dbReference>
<evidence type="ECO:0000256" key="7">
    <source>
        <dbReference type="ARBA" id="ARBA00022755"/>
    </source>
</evidence>
<dbReference type="InterPro" id="IPR037123">
    <property type="entry name" value="PRibGlycinamide_synth_C_sf"/>
</dbReference>
<keyword evidence="6 12" id="KW-0547">Nucleotide-binding</keyword>
<dbReference type="Gene3D" id="3.40.50.20">
    <property type="match status" value="1"/>
</dbReference>
<dbReference type="AlphaFoldDB" id="A0A7K4FLX1"/>
<reference evidence="14 15" key="1">
    <citation type="submission" date="2020-05" db="EMBL/GenBank/DDBJ databases">
        <authorList>
            <person name="Zhang R."/>
        </authorList>
    </citation>
    <scope>NUCLEOTIDE SEQUENCE [LARGE SCALE GENOMIC DNA]</scope>
    <source>
        <strain evidence="14 15">DSM 28986</strain>
    </source>
</reference>
<evidence type="ECO:0000256" key="10">
    <source>
        <dbReference type="ARBA" id="ARBA00042242"/>
    </source>
</evidence>
<dbReference type="SUPFAM" id="SSF52440">
    <property type="entry name" value="PreATP-grasp domain"/>
    <property type="match status" value="1"/>
</dbReference>
<sequence>MNVLLVGSGGREDAIARKIRETDNLYSVVSNENPSILGLSRNVIKYNKNTQEIVNFAKKNRVDIAFIGPDDILNTDLVDSLIENHIPVASPGQKAAMIETSKEYMRNLMERHHIKGNIENKLISDKEVLKTFFENNDTEYAVKPIGLTGGKGVKVMGLQLSNVAEAIAYASEIIDRDGKVLLEKREIGEEFSIQAFTDSKNVVFMPVVQDYKRLYEDDLGPNTGGMGSISDKNFILPFLSIDVVNEARGILNDIVTAMREENNSFKGVIYGQFMSTAQGVRVIEINSRFADPEGINVLTLLQSNIVDIFLDIYSGTLKNNIKFKSKATVLKYIVPPGYGIKPVETELTIKDRIETDNFKVYYSSVSGTLNHVTTTKSRSLALIGIGDSIYEASDIVEDNLKYITGDYYIRHDIGTEAMIKGKIKD</sequence>